<feature type="transmembrane region" description="Helical" evidence="19">
    <location>
        <begin position="609"/>
        <end position="632"/>
    </location>
</feature>
<dbReference type="SUPFAM" id="SSF53850">
    <property type="entry name" value="Periplasmic binding protein-like II"/>
    <property type="match status" value="1"/>
</dbReference>
<dbReference type="Gene3D" id="1.10.287.70">
    <property type="match status" value="1"/>
</dbReference>
<dbReference type="InterPro" id="IPR001828">
    <property type="entry name" value="ANF_lig-bd_rcpt"/>
</dbReference>
<evidence type="ECO:0000256" key="6">
    <source>
        <dbReference type="ARBA" id="ARBA00023018"/>
    </source>
</evidence>
<evidence type="ECO:0000256" key="13">
    <source>
        <dbReference type="ARBA" id="ARBA00023303"/>
    </source>
</evidence>
<keyword evidence="11" id="KW-0628">Postsynaptic cell membrane</keyword>
<dbReference type="Gene3D" id="3.40.50.2300">
    <property type="match status" value="2"/>
</dbReference>
<evidence type="ECO:0000256" key="9">
    <source>
        <dbReference type="ARBA" id="ARBA00023170"/>
    </source>
</evidence>
<evidence type="ECO:0000256" key="7">
    <source>
        <dbReference type="ARBA" id="ARBA00023065"/>
    </source>
</evidence>
<dbReference type="SMART" id="SM00918">
    <property type="entry name" value="Lig_chan-Glu_bd"/>
    <property type="match status" value="1"/>
</dbReference>
<dbReference type="SUPFAM" id="SSF81324">
    <property type="entry name" value="Voltage-gated potassium channels"/>
    <property type="match status" value="1"/>
</dbReference>
<keyword evidence="5 19" id="KW-1133">Transmembrane helix</keyword>
<evidence type="ECO:0000256" key="2">
    <source>
        <dbReference type="ARBA" id="ARBA00022448"/>
    </source>
</evidence>
<evidence type="ECO:0000256" key="12">
    <source>
        <dbReference type="ARBA" id="ARBA00023286"/>
    </source>
</evidence>
<evidence type="ECO:0000256" key="5">
    <source>
        <dbReference type="ARBA" id="ARBA00022989"/>
    </source>
</evidence>
<dbReference type="AlphaFoldDB" id="A0A8W8IGT5"/>
<dbReference type="FunFam" id="3.40.190.10:FF:000024">
    <property type="entry name" value="Glutamate receptor, ionotropic, delta 1"/>
    <property type="match status" value="1"/>
</dbReference>
<dbReference type="OMA" id="LALECYW"/>
<dbReference type="Pfam" id="PF10613">
    <property type="entry name" value="Lig_chan-Glu_bd"/>
    <property type="match status" value="1"/>
</dbReference>
<sequence>MLSRVLLCIVLLHQSVLVQTLDVVAVLAEEKHKSLKLLEDTLKDEGQLHGWTGAVKVIKLNDTNPITALDKVCSVMSEGAVLLIDMADPLTGQLLRSFARSTGLPYVTLLDKATLIEKDFNPDLHLQIEPPGSVLMGVVRDVITHEHLTGIAVLYDNSFDLDKIPKRFLTGLPAQHLFQEIASSSHNATLRQLYRLEDNQIRNFFIVANKENVKTILETASGTKLMDEKYHWFVLTKDMSITCQGCKTHGRGTVLLFTGQPNNDIMQNEYIPFIRGLSKYISTFTADGSNIDEAFIFDLMNMIGTRLVNQNVDQSVSLNQSDCYSVTGPEPEVYNQSRAFIHSFVNRSRNGVFGPLYFKDNVLTQRLTLSVKRLTFTQQAQSTETIGNWTAERGLSLLDTSLLKPPGKKKYKIVVVPSYPPFVIPKGNNSFDGYCIDLLHEIQGVLKFDYELYPSPDGLVGSMDDQGQWNGVVKELMEKRADIAIGPISVMAERENVIDFTVPYYDLVGLTILLKKPEFDYELFKFLIVLDENVWLCIIASYFLFSGLLYAFDKLSPYSYQNNRRKYENVTPEPRIFTIKEGIWFCMMSLTPQGGGEAPRALSGRLIAATWWLFGFIVIATYTANLAAFLTVSRLDEPIKSLDDLSSQHTVKYAPHNGSAAMVYFQRMAEIEQKFYSIWKNMSLDDTLNPVERAKLAVWDYPVSNKYTKLWETMKLSGFPHSLEEALTSVKNGTFAYIGDAAENQYQTMRSMENCDLWQVGEEFSRKPFALAVQNGSPLRNDLSTAILQLLNQRMLEKLKKKWWDKNKVKCPKLENESEGISLNNIGGVFILIAGGAALALVCLGFELYFFKYKPKQASKNYGVAKSHSKANICQDENGARKQNGVSNGGKALSEDSQVTPSVERKNGSSLNIFNRQKRGVTFNLGDSL</sequence>
<dbReference type="GO" id="GO:0038023">
    <property type="term" value="F:signaling receptor activity"/>
    <property type="evidence" value="ECO:0007669"/>
    <property type="project" value="InterPro"/>
</dbReference>
<feature type="site" description="Crucial to convey clamshell closure to channel opening" evidence="16">
    <location>
        <position position="639"/>
    </location>
</feature>
<dbReference type="PRINTS" id="PR00177">
    <property type="entry name" value="NMDARECEPTOR"/>
</dbReference>
<dbReference type="InterPro" id="IPR001320">
    <property type="entry name" value="Iontro_rcpt_C"/>
</dbReference>
<dbReference type="Pfam" id="PF01094">
    <property type="entry name" value="ANF_receptor"/>
    <property type="match status" value="1"/>
</dbReference>
<evidence type="ECO:0000256" key="11">
    <source>
        <dbReference type="ARBA" id="ARBA00023257"/>
    </source>
</evidence>
<feature type="binding site" evidence="15">
    <location>
        <position position="494"/>
    </location>
    <ligand>
        <name>L-glutamate</name>
        <dbReference type="ChEBI" id="CHEBI:29985"/>
    </ligand>
</feature>
<evidence type="ECO:0000256" key="3">
    <source>
        <dbReference type="ARBA" id="ARBA00022475"/>
    </source>
</evidence>
<feature type="transmembrane region" description="Helical" evidence="19">
    <location>
        <begin position="533"/>
        <end position="552"/>
    </location>
</feature>
<evidence type="ECO:0000313" key="23">
    <source>
        <dbReference type="EnsemblMetazoa" id="G13854.1:cds"/>
    </source>
</evidence>
<keyword evidence="12" id="KW-1071">Ligand-gated ion channel</keyword>
<evidence type="ECO:0000256" key="20">
    <source>
        <dbReference type="SAM" id="SignalP"/>
    </source>
</evidence>
<dbReference type="Pfam" id="PF00060">
    <property type="entry name" value="Lig_chan"/>
    <property type="match status" value="1"/>
</dbReference>
<proteinExistence type="predicted"/>
<feature type="binding site" evidence="15">
    <location>
        <position position="740"/>
    </location>
    <ligand>
        <name>L-glutamate</name>
        <dbReference type="ChEBI" id="CHEBI:29985"/>
    </ligand>
</feature>
<feature type="binding site" evidence="15">
    <location>
        <position position="489"/>
    </location>
    <ligand>
        <name>L-glutamate</name>
        <dbReference type="ChEBI" id="CHEBI:29985"/>
    </ligand>
</feature>
<evidence type="ECO:0000256" key="8">
    <source>
        <dbReference type="ARBA" id="ARBA00023136"/>
    </source>
</evidence>
<feature type="domain" description="Ionotropic glutamate receptor C-terminal" evidence="21">
    <location>
        <begin position="410"/>
        <end position="806"/>
    </location>
</feature>
<keyword evidence="4 19" id="KW-0812">Transmembrane</keyword>
<dbReference type="InterPro" id="IPR015683">
    <property type="entry name" value="Ionotropic_Glu_rcpt"/>
</dbReference>
<keyword evidence="20" id="KW-0732">Signal</keyword>
<dbReference type="EnsemblMetazoa" id="G13854.1">
    <property type="protein sequence ID" value="G13854.1:cds"/>
    <property type="gene ID" value="G13854"/>
</dbReference>
<evidence type="ECO:0000259" key="21">
    <source>
        <dbReference type="SMART" id="SM00079"/>
    </source>
</evidence>
<feature type="binding site" evidence="15">
    <location>
        <position position="487"/>
    </location>
    <ligand>
        <name>L-glutamate</name>
        <dbReference type="ChEBI" id="CHEBI:29985"/>
    </ligand>
</feature>
<feature type="signal peptide" evidence="20">
    <location>
        <begin position="1"/>
        <end position="20"/>
    </location>
</feature>
<protein>
    <submittedName>
        <fullName evidence="23">Uncharacterized protein</fullName>
    </submittedName>
</protein>
<dbReference type="SMART" id="SM00079">
    <property type="entry name" value="PBPe"/>
    <property type="match status" value="1"/>
</dbReference>
<keyword evidence="24" id="KW-1185">Reference proteome</keyword>
<evidence type="ECO:0000256" key="4">
    <source>
        <dbReference type="ARBA" id="ARBA00022692"/>
    </source>
</evidence>
<evidence type="ECO:0000256" key="17">
    <source>
        <dbReference type="PIRSR" id="PIRSR601508-3"/>
    </source>
</evidence>
<keyword evidence="6" id="KW-0770">Synapse</keyword>
<evidence type="ECO:0000256" key="10">
    <source>
        <dbReference type="ARBA" id="ARBA00023180"/>
    </source>
</evidence>
<dbReference type="PANTHER" id="PTHR18966">
    <property type="entry name" value="IONOTROPIC GLUTAMATE RECEPTOR"/>
    <property type="match status" value="1"/>
</dbReference>
<comment type="subcellular location">
    <subcellularLocation>
        <location evidence="1">Cell membrane</location>
        <topology evidence="1">Multi-pass membrane protein</topology>
    </subcellularLocation>
    <subcellularLocation>
        <location evidence="14">Postsynaptic cell membrane</location>
    </subcellularLocation>
</comment>
<keyword evidence="9" id="KW-0675">Receptor</keyword>
<dbReference type="GO" id="GO:0015276">
    <property type="term" value="F:ligand-gated monoatomic ion channel activity"/>
    <property type="evidence" value="ECO:0007669"/>
    <property type="project" value="InterPro"/>
</dbReference>
<evidence type="ECO:0000256" key="14">
    <source>
        <dbReference type="ARBA" id="ARBA00034100"/>
    </source>
</evidence>
<dbReference type="CDD" id="cd13717">
    <property type="entry name" value="PBP2_iGluR_putative"/>
    <property type="match status" value="1"/>
</dbReference>
<dbReference type="SUPFAM" id="SSF53822">
    <property type="entry name" value="Periplasmic binding protein-like I"/>
    <property type="match status" value="1"/>
</dbReference>
<dbReference type="GO" id="GO:0045211">
    <property type="term" value="C:postsynaptic membrane"/>
    <property type="evidence" value="ECO:0007669"/>
    <property type="project" value="UniProtKB-SubCell"/>
</dbReference>
<feature type="region of interest" description="Disordered" evidence="18">
    <location>
        <begin position="876"/>
        <end position="906"/>
    </location>
</feature>
<dbReference type="InterPro" id="IPR028082">
    <property type="entry name" value="Peripla_BP_I"/>
</dbReference>
<evidence type="ECO:0000256" key="18">
    <source>
        <dbReference type="SAM" id="MobiDB-lite"/>
    </source>
</evidence>
<reference evidence="23" key="1">
    <citation type="submission" date="2022-08" db="UniProtKB">
        <authorList>
            <consortium name="EnsemblMetazoa"/>
        </authorList>
    </citation>
    <scope>IDENTIFICATION</scope>
    <source>
        <strain evidence="23">05x7-T-G4-1.051#20</strain>
    </source>
</reference>
<feature type="disulfide bond" evidence="17">
    <location>
        <begin position="755"/>
        <end position="811"/>
    </location>
</feature>
<evidence type="ECO:0000256" key="19">
    <source>
        <dbReference type="SAM" id="Phobius"/>
    </source>
</evidence>
<accession>A0A8W8IGT5</accession>
<evidence type="ECO:0000256" key="1">
    <source>
        <dbReference type="ARBA" id="ARBA00004651"/>
    </source>
</evidence>
<dbReference type="Gene3D" id="3.40.190.10">
    <property type="entry name" value="Periplasmic binding protein-like II"/>
    <property type="match status" value="3"/>
</dbReference>
<dbReference type="Proteomes" id="UP000005408">
    <property type="component" value="Unassembled WGS sequence"/>
</dbReference>
<name>A0A8W8IGT5_MAGGI</name>
<feature type="domain" description="Ionotropic glutamate receptor L-glutamate and glycine-binding" evidence="22">
    <location>
        <begin position="421"/>
        <end position="478"/>
    </location>
</feature>
<dbReference type="OrthoDB" id="5984008at2759"/>
<keyword evidence="8 19" id="KW-0472">Membrane</keyword>
<dbReference type="InterPro" id="IPR019594">
    <property type="entry name" value="Glu/Gly-bd"/>
</dbReference>
<dbReference type="InterPro" id="IPR001508">
    <property type="entry name" value="Iono_Glu_rcpt_met"/>
</dbReference>
<feature type="disulfide bond" evidence="17">
    <location>
        <begin position="73"/>
        <end position="323"/>
    </location>
</feature>
<keyword evidence="10" id="KW-0325">Glycoprotein</keyword>
<keyword evidence="2" id="KW-0813">Transport</keyword>
<keyword evidence="17" id="KW-1015">Disulfide bond</keyword>
<organism evidence="23 24">
    <name type="scientific">Magallana gigas</name>
    <name type="common">Pacific oyster</name>
    <name type="synonym">Crassostrea gigas</name>
    <dbReference type="NCBI Taxonomy" id="29159"/>
    <lineage>
        <taxon>Eukaryota</taxon>
        <taxon>Metazoa</taxon>
        <taxon>Spiralia</taxon>
        <taxon>Lophotrochozoa</taxon>
        <taxon>Mollusca</taxon>
        <taxon>Bivalvia</taxon>
        <taxon>Autobranchia</taxon>
        <taxon>Pteriomorphia</taxon>
        <taxon>Ostreida</taxon>
        <taxon>Ostreoidea</taxon>
        <taxon>Ostreidae</taxon>
        <taxon>Magallana</taxon>
    </lineage>
</organism>
<evidence type="ECO:0000313" key="24">
    <source>
        <dbReference type="Proteomes" id="UP000005408"/>
    </source>
</evidence>
<evidence type="ECO:0000256" key="16">
    <source>
        <dbReference type="PIRSR" id="PIRSR601508-2"/>
    </source>
</evidence>
<feature type="transmembrane region" description="Helical" evidence="19">
    <location>
        <begin position="826"/>
        <end position="851"/>
    </location>
</feature>
<evidence type="ECO:0000256" key="15">
    <source>
        <dbReference type="PIRSR" id="PIRSR601508-1"/>
    </source>
</evidence>
<keyword evidence="13" id="KW-0407">Ion channel</keyword>
<keyword evidence="7" id="KW-0406">Ion transport</keyword>
<feature type="chain" id="PRO_5036495201" evidence="20">
    <location>
        <begin position="21"/>
        <end position="929"/>
    </location>
</feature>
<dbReference type="FunFam" id="1.10.287.70:FF:000143">
    <property type="entry name" value="Probable glutamate receptor"/>
    <property type="match status" value="1"/>
</dbReference>
<evidence type="ECO:0000259" key="22">
    <source>
        <dbReference type="SMART" id="SM00918"/>
    </source>
</evidence>
<keyword evidence="3" id="KW-1003">Cell membrane</keyword>